<comment type="caution">
    <text evidence="7">The sequence shown here is derived from an EMBL/GenBank/DDBJ whole genome shotgun (WGS) entry which is preliminary data.</text>
</comment>
<sequence length="262" mass="28955">MEKGSVRINPCLVLLNIVFGCAGLGFVGVGIWMARHHSTNCIHFFQAFSVGIGLFMVAVALAGLVGSFCRVTWLLYINFGIMLLLLMAILATTVFVLVVTSHGIKAYVSESQKDALSQWLLQQVNNRVESCTQNGDICRLIDNTYSQSSSYYRPSLSSLQVGCCEPPKGCDNVNATAIALASDCAIWKQVGPQGFCSQCKSCHAAVAENVRHVWHQVAIFKIIILLILIPMYFLTCCSFKREERHSHDRSFHEGLNCCYSCL</sequence>
<proteinExistence type="inferred from homology"/>
<dbReference type="GO" id="GO:0016020">
    <property type="term" value="C:membrane"/>
    <property type="evidence" value="ECO:0007669"/>
    <property type="project" value="UniProtKB-SubCell"/>
</dbReference>
<feature type="transmembrane region" description="Helical" evidence="6">
    <location>
        <begin position="73"/>
        <end position="99"/>
    </location>
</feature>
<keyword evidence="3 6" id="KW-0812">Transmembrane</keyword>
<dbReference type="AlphaFoldDB" id="A0A9D4ZQ46"/>
<evidence type="ECO:0000256" key="6">
    <source>
        <dbReference type="SAM" id="Phobius"/>
    </source>
</evidence>
<evidence type="ECO:0000256" key="3">
    <source>
        <dbReference type="ARBA" id="ARBA00022692"/>
    </source>
</evidence>
<evidence type="ECO:0000313" key="8">
    <source>
        <dbReference type="Proteomes" id="UP000886520"/>
    </source>
</evidence>
<protein>
    <submittedName>
        <fullName evidence="7">Uncharacterized protein</fullName>
    </submittedName>
</protein>
<evidence type="ECO:0000256" key="1">
    <source>
        <dbReference type="ARBA" id="ARBA00004141"/>
    </source>
</evidence>
<reference evidence="7" key="1">
    <citation type="submission" date="2021-01" db="EMBL/GenBank/DDBJ databases">
        <title>Adiantum capillus-veneris genome.</title>
        <authorList>
            <person name="Fang Y."/>
            <person name="Liao Q."/>
        </authorList>
    </citation>
    <scope>NUCLEOTIDE SEQUENCE</scope>
    <source>
        <strain evidence="7">H3</strain>
        <tissue evidence="7">Leaf</tissue>
    </source>
</reference>
<dbReference type="PROSITE" id="PS51257">
    <property type="entry name" value="PROKAR_LIPOPROTEIN"/>
    <property type="match status" value="1"/>
</dbReference>
<comment type="similarity">
    <text evidence="2">Belongs to the tetraspanin (TM4SF) family.</text>
</comment>
<evidence type="ECO:0000313" key="7">
    <source>
        <dbReference type="EMBL" id="KAI5081776.1"/>
    </source>
</evidence>
<organism evidence="7 8">
    <name type="scientific">Adiantum capillus-veneris</name>
    <name type="common">Maidenhair fern</name>
    <dbReference type="NCBI Taxonomy" id="13818"/>
    <lineage>
        <taxon>Eukaryota</taxon>
        <taxon>Viridiplantae</taxon>
        <taxon>Streptophyta</taxon>
        <taxon>Embryophyta</taxon>
        <taxon>Tracheophyta</taxon>
        <taxon>Polypodiopsida</taxon>
        <taxon>Polypodiidae</taxon>
        <taxon>Polypodiales</taxon>
        <taxon>Pteridineae</taxon>
        <taxon>Pteridaceae</taxon>
        <taxon>Vittarioideae</taxon>
        <taxon>Adiantum</taxon>
    </lineage>
</organism>
<keyword evidence="5 6" id="KW-0472">Membrane</keyword>
<dbReference type="GO" id="GO:0009734">
    <property type="term" value="P:auxin-activated signaling pathway"/>
    <property type="evidence" value="ECO:0007669"/>
    <property type="project" value="InterPro"/>
</dbReference>
<dbReference type="OrthoDB" id="1917891at2759"/>
<dbReference type="Proteomes" id="UP000886520">
    <property type="component" value="Chromosome 2"/>
</dbReference>
<dbReference type="PRINTS" id="PR00259">
    <property type="entry name" value="TMFOUR"/>
</dbReference>
<feature type="transmembrane region" description="Helical" evidence="6">
    <location>
        <begin position="12"/>
        <end position="32"/>
    </location>
</feature>
<dbReference type="InterPro" id="IPR018499">
    <property type="entry name" value="Tetraspanin/Peripherin"/>
</dbReference>
<accession>A0A9D4ZQ46</accession>
<gene>
    <name evidence="7" type="ORF">GOP47_0001519</name>
</gene>
<name>A0A9D4ZQ46_ADICA</name>
<dbReference type="EMBL" id="JABFUD020000003">
    <property type="protein sequence ID" value="KAI5081776.1"/>
    <property type="molecule type" value="Genomic_DNA"/>
</dbReference>
<keyword evidence="8" id="KW-1185">Reference proteome</keyword>
<evidence type="ECO:0000256" key="4">
    <source>
        <dbReference type="ARBA" id="ARBA00022989"/>
    </source>
</evidence>
<dbReference type="PROSITE" id="PS00421">
    <property type="entry name" value="TM4_1"/>
    <property type="match status" value="1"/>
</dbReference>
<feature type="transmembrane region" description="Helical" evidence="6">
    <location>
        <begin position="218"/>
        <end position="239"/>
    </location>
</feature>
<feature type="transmembrane region" description="Helical" evidence="6">
    <location>
        <begin position="44"/>
        <end position="66"/>
    </location>
</feature>
<dbReference type="InterPro" id="IPR018503">
    <property type="entry name" value="Tetraspanin_CS"/>
</dbReference>
<dbReference type="Pfam" id="PF00335">
    <property type="entry name" value="Tetraspanin"/>
    <property type="match status" value="1"/>
</dbReference>
<keyword evidence="4 6" id="KW-1133">Transmembrane helix</keyword>
<evidence type="ECO:0000256" key="5">
    <source>
        <dbReference type="ARBA" id="ARBA00023136"/>
    </source>
</evidence>
<dbReference type="PANTHER" id="PTHR32191">
    <property type="entry name" value="TETRASPANIN-8-RELATED"/>
    <property type="match status" value="1"/>
</dbReference>
<evidence type="ECO:0000256" key="2">
    <source>
        <dbReference type="ARBA" id="ARBA00006840"/>
    </source>
</evidence>
<comment type="subcellular location">
    <subcellularLocation>
        <location evidence="1">Membrane</location>
        <topology evidence="1">Multi-pass membrane protein</topology>
    </subcellularLocation>
</comment>
<dbReference type="InterPro" id="IPR044991">
    <property type="entry name" value="TET_plant"/>
</dbReference>